<dbReference type="Proteomes" id="UP000887013">
    <property type="component" value="Unassembled WGS sequence"/>
</dbReference>
<reference evidence="2" key="1">
    <citation type="submission" date="2020-08" db="EMBL/GenBank/DDBJ databases">
        <title>Multicomponent nature underlies the extraordinary mechanical properties of spider dragline silk.</title>
        <authorList>
            <person name="Kono N."/>
            <person name="Nakamura H."/>
            <person name="Mori M."/>
            <person name="Yoshida Y."/>
            <person name="Ohtoshi R."/>
            <person name="Malay A.D."/>
            <person name="Moran D.A.P."/>
            <person name="Tomita M."/>
            <person name="Numata K."/>
            <person name="Arakawa K."/>
        </authorList>
    </citation>
    <scope>NUCLEOTIDE SEQUENCE</scope>
</reference>
<organism evidence="2 3">
    <name type="scientific">Nephila pilipes</name>
    <name type="common">Giant wood spider</name>
    <name type="synonym">Nephila maculata</name>
    <dbReference type="NCBI Taxonomy" id="299642"/>
    <lineage>
        <taxon>Eukaryota</taxon>
        <taxon>Metazoa</taxon>
        <taxon>Ecdysozoa</taxon>
        <taxon>Arthropoda</taxon>
        <taxon>Chelicerata</taxon>
        <taxon>Arachnida</taxon>
        <taxon>Araneae</taxon>
        <taxon>Araneomorphae</taxon>
        <taxon>Entelegynae</taxon>
        <taxon>Araneoidea</taxon>
        <taxon>Nephilidae</taxon>
        <taxon>Nephila</taxon>
    </lineage>
</organism>
<comment type="caution">
    <text evidence="2">The sequence shown here is derived from an EMBL/GenBank/DDBJ whole genome shotgun (WGS) entry which is preliminary data.</text>
</comment>
<keyword evidence="1" id="KW-0812">Transmembrane</keyword>
<gene>
    <name evidence="2" type="ORF">NPIL_152501</name>
</gene>
<evidence type="ECO:0000313" key="2">
    <source>
        <dbReference type="EMBL" id="GFT65182.1"/>
    </source>
</evidence>
<keyword evidence="3" id="KW-1185">Reference proteome</keyword>
<dbReference type="PROSITE" id="PS51257">
    <property type="entry name" value="PROKAR_LIPOPROTEIN"/>
    <property type="match status" value="1"/>
</dbReference>
<name>A0A8X6U1E9_NEPPI</name>
<evidence type="ECO:0000256" key="1">
    <source>
        <dbReference type="SAM" id="Phobius"/>
    </source>
</evidence>
<evidence type="ECO:0000313" key="3">
    <source>
        <dbReference type="Proteomes" id="UP000887013"/>
    </source>
</evidence>
<accession>A0A8X6U1E9</accession>
<feature type="transmembrane region" description="Helical" evidence="1">
    <location>
        <begin position="6"/>
        <end position="25"/>
    </location>
</feature>
<keyword evidence="1" id="KW-0472">Membrane</keyword>
<keyword evidence="1" id="KW-1133">Transmembrane helix</keyword>
<dbReference type="AlphaFoldDB" id="A0A8X6U1E9"/>
<proteinExistence type="predicted"/>
<feature type="transmembrane region" description="Helical" evidence="1">
    <location>
        <begin position="99"/>
        <end position="119"/>
    </location>
</feature>
<sequence>MTENIKTLSIVIIIGVLCTWIACFLEESKMCKCKCPGRNVDIPVDFITFEFECADTTETSSSCRDILSQRLNRLQNATDKKDGCECRYMCLYETLEYSILKWFIISFSIATMISAYLFYRLRELLTLDFALSLQ</sequence>
<dbReference type="EMBL" id="BMAW01115173">
    <property type="protein sequence ID" value="GFT65182.1"/>
    <property type="molecule type" value="Genomic_DNA"/>
</dbReference>
<protein>
    <submittedName>
        <fullName evidence="2">Uncharacterized protein</fullName>
    </submittedName>
</protein>